<organism evidence="1 2">
    <name type="scientific">Szabonella alba</name>
    <dbReference type="NCBI Taxonomy" id="2804194"/>
    <lineage>
        <taxon>Bacteria</taxon>
        <taxon>Pseudomonadati</taxon>
        <taxon>Pseudomonadota</taxon>
        <taxon>Alphaproteobacteria</taxon>
        <taxon>Rhodobacterales</taxon>
        <taxon>Paracoccaceae</taxon>
        <taxon>Szabonella</taxon>
    </lineage>
</organism>
<gene>
    <name evidence="1" type="ORF">JL811_04255</name>
</gene>
<dbReference type="AlphaFoldDB" id="A0A8K0XZ50"/>
<keyword evidence="2" id="KW-1185">Reference proteome</keyword>
<evidence type="ECO:0000313" key="1">
    <source>
        <dbReference type="EMBL" id="MBL4916426.1"/>
    </source>
</evidence>
<protein>
    <submittedName>
        <fullName evidence="1">Uncharacterized protein</fullName>
    </submittedName>
</protein>
<reference evidence="1" key="1">
    <citation type="submission" date="2021-01" db="EMBL/GenBank/DDBJ databases">
        <title>Tabrizicola alba sp. nov. a motile alkaliphilic bacterium isolated from a soda lake.</title>
        <authorList>
            <person name="Szuroczki S."/>
            <person name="Abbaszade G."/>
            <person name="Schumann P."/>
            <person name="Toth E."/>
        </authorList>
    </citation>
    <scope>NUCLEOTIDE SEQUENCE</scope>
    <source>
        <strain evidence="1">DMG-N-6</strain>
    </source>
</reference>
<proteinExistence type="predicted"/>
<sequence length="261" mass="29891">MMKSVASLWIGSRLGPIERASIRSFQRQGHEFTLYTYEPLENCPAGVVLRDAREVLDLGRIVTHHRTRSPALHSDLFRYAMVAKTDFVWVDLDIVALRPFDFTSDYIFGYESFDSVGCAVLKLPKESLALKALSAFSSDTRGLPPRLTEFQRVRYFFKNILYRGLPIERWPWGSIGPSLFTAELHRSNEIQRALPLHCFYPVPMSEIPQFSDPDGYRRSDAPEGAYAVHLWGSHLSRHVAERYAGVFPADSFVNRVCNDDW</sequence>
<dbReference type="EMBL" id="JAESVN010000001">
    <property type="protein sequence ID" value="MBL4916426.1"/>
    <property type="molecule type" value="Genomic_DNA"/>
</dbReference>
<comment type="caution">
    <text evidence="1">The sequence shown here is derived from an EMBL/GenBank/DDBJ whole genome shotgun (WGS) entry which is preliminary data.</text>
</comment>
<name>A0A8K0XZ50_9RHOB</name>
<dbReference type="Proteomes" id="UP000648908">
    <property type="component" value="Unassembled WGS sequence"/>
</dbReference>
<evidence type="ECO:0000313" key="2">
    <source>
        <dbReference type="Proteomes" id="UP000648908"/>
    </source>
</evidence>
<dbReference type="InterPro" id="IPR029044">
    <property type="entry name" value="Nucleotide-diphossugar_trans"/>
</dbReference>
<dbReference type="RefSeq" id="WP_202687083.1">
    <property type="nucleotide sequence ID" value="NZ_JAESVN010000001.1"/>
</dbReference>
<accession>A0A8K0XZ50</accession>
<dbReference type="SUPFAM" id="SSF53448">
    <property type="entry name" value="Nucleotide-diphospho-sugar transferases"/>
    <property type="match status" value="1"/>
</dbReference>